<feature type="chain" id="PRO_5019041690" evidence="2">
    <location>
        <begin position="22"/>
        <end position="340"/>
    </location>
</feature>
<sequence length="340" mass="37661">MLMRRVFLYTISIAFSRSVFSAIISSELTSKGVPNLGLSLQSCPRGGSNPQRVPTGFPKVGSLLQIFAFGTPLDVNSDEIMAENTDLENAMDIVYRNTRLMSISGDRKFADHSFEELRLQDMDSQALKDNTTVTRVLEMVMNRSYEISEHLRKSSSIMEKIQNNMDELAFNQSKIKSATYKENEEKERGVEYRRGCFLQESDNLVPDPAGKPSSRNLPKTVSTGTNTLISFVSHLQNFGPYPSFPTTSKTSKHNISRHSEPKSNKNVNFLSTSPGSEKSSTASVNDSVAPFTAAKTYVPKSHSTLVDAPIKVLSKTPMTTVLKQETNDYNDSKNTSATNA</sequence>
<feature type="region of interest" description="Disordered" evidence="1">
    <location>
        <begin position="317"/>
        <end position="340"/>
    </location>
</feature>
<feature type="non-terminal residue" evidence="3">
    <location>
        <position position="340"/>
    </location>
</feature>
<evidence type="ECO:0000256" key="2">
    <source>
        <dbReference type="SAM" id="SignalP"/>
    </source>
</evidence>
<accession>A0A433SLL7</accession>
<evidence type="ECO:0000256" key="1">
    <source>
        <dbReference type="SAM" id="MobiDB-lite"/>
    </source>
</evidence>
<dbReference type="EMBL" id="RQTK01001500">
    <property type="protein sequence ID" value="RUS70061.1"/>
    <property type="molecule type" value="Genomic_DNA"/>
</dbReference>
<keyword evidence="2" id="KW-0732">Signal</keyword>
<keyword evidence="4" id="KW-1185">Reference proteome</keyword>
<comment type="caution">
    <text evidence="3">The sequence shown here is derived from an EMBL/GenBank/DDBJ whole genome shotgun (WGS) entry which is preliminary data.</text>
</comment>
<feature type="compositionally biased region" description="Polar residues" evidence="1">
    <location>
        <begin position="264"/>
        <end position="284"/>
    </location>
</feature>
<name>A0A433SLL7_ELYCH</name>
<gene>
    <name evidence="3" type="ORF">EGW08_022176</name>
</gene>
<proteinExistence type="predicted"/>
<feature type="signal peptide" evidence="2">
    <location>
        <begin position="1"/>
        <end position="21"/>
    </location>
</feature>
<feature type="region of interest" description="Disordered" evidence="1">
    <location>
        <begin position="201"/>
        <end position="221"/>
    </location>
</feature>
<evidence type="ECO:0000313" key="4">
    <source>
        <dbReference type="Proteomes" id="UP000271974"/>
    </source>
</evidence>
<protein>
    <submittedName>
        <fullName evidence="3">Uncharacterized protein</fullName>
    </submittedName>
</protein>
<evidence type="ECO:0000313" key="3">
    <source>
        <dbReference type="EMBL" id="RUS70061.1"/>
    </source>
</evidence>
<feature type="region of interest" description="Disordered" evidence="1">
    <location>
        <begin position="243"/>
        <end position="284"/>
    </location>
</feature>
<reference evidence="3 4" key="1">
    <citation type="submission" date="2019-01" db="EMBL/GenBank/DDBJ databases">
        <title>A draft genome assembly of the solar-powered sea slug Elysia chlorotica.</title>
        <authorList>
            <person name="Cai H."/>
            <person name="Li Q."/>
            <person name="Fang X."/>
            <person name="Li J."/>
            <person name="Curtis N.E."/>
            <person name="Altenburger A."/>
            <person name="Shibata T."/>
            <person name="Feng M."/>
            <person name="Maeda T."/>
            <person name="Schwartz J.A."/>
            <person name="Shigenobu S."/>
            <person name="Lundholm N."/>
            <person name="Nishiyama T."/>
            <person name="Yang H."/>
            <person name="Hasebe M."/>
            <person name="Li S."/>
            <person name="Pierce S.K."/>
            <person name="Wang J."/>
        </authorList>
    </citation>
    <scope>NUCLEOTIDE SEQUENCE [LARGE SCALE GENOMIC DNA]</scope>
    <source>
        <strain evidence="3">EC2010</strain>
        <tissue evidence="3">Whole organism of an adult</tissue>
    </source>
</reference>
<organism evidence="3 4">
    <name type="scientific">Elysia chlorotica</name>
    <name type="common">Eastern emerald elysia</name>
    <name type="synonym">Sea slug</name>
    <dbReference type="NCBI Taxonomy" id="188477"/>
    <lineage>
        <taxon>Eukaryota</taxon>
        <taxon>Metazoa</taxon>
        <taxon>Spiralia</taxon>
        <taxon>Lophotrochozoa</taxon>
        <taxon>Mollusca</taxon>
        <taxon>Gastropoda</taxon>
        <taxon>Heterobranchia</taxon>
        <taxon>Euthyneura</taxon>
        <taxon>Panpulmonata</taxon>
        <taxon>Sacoglossa</taxon>
        <taxon>Placobranchoidea</taxon>
        <taxon>Plakobranchidae</taxon>
        <taxon>Elysia</taxon>
    </lineage>
</organism>
<dbReference type="AlphaFoldDB" id="A0A433SLL7"/>
<dbReference type="Proteomes" id="UP000271974">
    <property type="component" value="Unassembled WGS sequence"/>
</dbReference>